<proteinExistence type="predicted"/>
<dbReference type="EMBL" id="PKUS01000015">
    <property type="protein sequence ID" value="PLW68357.1"/>
    <property type="molecule type" value="Genomic_DNA"/>
</dbReference>
<name>A0A2N5X1J1_9GAMM</name>
<reference evidence="1 2" key="1">
    <citation type="submission" date="2018-01" db="EMBL/GenBank/DDBJ databases">
        <title>The draft genome sequence of Halioglobus lutimaris HF004.</title>
        <authorList>
            <person name="Du Z.-J."/>
            <person name="Shi M.-J."/>
        </authorList>
    </citation>
    <scope>NUCLEOTIDE SEQUENCE [LARGE SCALE GENOMIC DNA]</scope>
    <source>
        <strain evidence="1 2">HF004</strain>
    </source>
</reference>
<dbReference type="RefSeq" id="WP_084179323.1">
    <property type="nucleotide sequence ID" value="NZ_PKUS01000015.1"/>
</dbReference>
<evidence type="ECO:0000313" key="2">
    <source>
        <dbReference type="Proteomes" id="UP000235005"/>
    </source>
</evidence>
<comment type="caution">
    <text evidence="1">The sequence shown here is derived from an EMBL/GenBank/DDBJ whole genome shotgun (WGS) entry which is preliminary data.</text>
</comment>
<evidence type="ECO:0008006" key="3">
    <source>
        <dbReference type="Google" id="ProtNLM"/>
    </source>
</evidence>
<dbReference type="PROSITE" id="PS51257">
    <property type="entry name" value="PROKAR_LIPOPROTEIN"/>
    <property type="match status" value="1"/>
</dbReference>
<dbReference type="AlphaFoldDB" id="A0A2N5X1J1"/>
<dbReference type="Proteomes" id="UP000235005">
    <property type="component" value="Unassembled WGS sequence"/>
</dbReference>
<accession>A0A2N5X1J1</accession>
<protein>
    <recommendedName>
        <fullName evidence="3">DUF4136 domain-containing protein</fullName>
    </recommendedName>
</protein>
<keyword evidence="2" id="KW-1185">Reference proteome</keyword>
<sequence length="234" mass="25500">MISLHKSKVKAPWPYRLIAALGVFTAALLTSGCVTSTVDEMVFNEPTEGIGDSTVVILGRRHASDYETEPDFIECVGDHISSRDKSITVINEIDFVNALYPWFEPRTAPLHPADIERLLEQDPVAQRMLELKTEYMIWVDGVTVRSDSAGSMTCGIGPGGAGCFGFGTWSNDSDYEAVIWDFTDRAEVGRVNTTATGQSYMPAVIVPIPIIAPVQGTACDGIGDQLLQFLSSEY</sequence>
<evidence type="ECO:0000313" key="1">
    <source>
        <dbReference type="EMBL" id="PLW68357.1"/>
    </source>
</evidence>
<organism evidence="1 2">
    <name type="scientific">Pseudohalioglobus lutimaris</name>
    <dbReference type="NCBI Taxonomy" id="1737061"/>
    <lineage>
        <taxon>Bacteria</taxon>
        <taxon>Pseudomonadati</taxon>
        <taxon>Pseudomonadota</taxon>
        <taxon>Gammaproteobacteria</taxon>
        <taxon>Cellvibrionales</taxon>
        <taxon>Halieaceae</taxon>
        <taxon>Pseudohalioglobus</taxon>
    </lineage>
</organism>
<dbReference type="OrthoDB" id="7056429at2"/>
<gene>
    <name evidence="1" type="ORF">C0039_12495</name>
</gene>